<dbReference type="Proteomes" id="UP000811282">
    <property type="component" value="Unassembled WGS sequence"/>
</dbReference>
<dbReference type="Gene3D" id="2.180.10.10">
    <property type="entry name" value="RHS repeat-associated core"/>
    <property type="match status" value="1"/>
</dbReference>
<evidence type="ECO:0000313" key="2">
    <source>
        <dbReference type="EMBL" id="MBT9432610.1"/>
    </source>
</evidence>
<feature type="transmembrane region" description="Helical" evidence="1">
    <location>
        <begin position="102"/>
        <end position="123"/>
    </location>
</feature>
<organism evidence="2 3">
    <name type="scientific">Candidatus Sodalis endolongispinus</name>
    <dbReference type="NCBI Taxonomy" id="2812662"/>
    <lineage>
        <taxon>Bacteria</taxon>
        <taxon>Pseudomonadati</taxon>
        <taxon>Pseudomonadota</taxon>
        <taxon>Gammaproteobacteria</taxon>
        <taxon>Enterobacterales</taxon>
        <taxon>Bruguierivoracaceae</taxon>
        <taxon>Sodalis</taxon>
    </lineage>
</organism>
<keyword evidence="1" id="KW-1133">Transmembrane helix</keyword>
<proteinExistence type="predicted"/>
<feature type="transmembrane region" description="Helical" evidence="1">
    <location>
        <begin position="78"/>
        <end position="96"/>
    </location>
</feature>
<name>A0ABS5YC62_9GAMM</name>
<feature type="transmembrane region" description="Helical" evidence="1">
    <location>
        <begin position="130"/>
        <end position="149"/>
    </location>
</feature>
<protein>
    <recommendedName>
        <fullName evidence="4">RHS repeat-associated core domain-containing protein</fullName>
    </recommendedName>
</protein>
<dbReference type="EMBL" id="JAFJYC010000001">
    <property type="protein sequence ID" value="MBT9432610.1"/>
    <property type="molecule type" value="Genomic_DNA"/>
</dbReference>
<accession>A0ABS5YC62</accession>
<keyword evidence="1" id="KW-0812">Transmembrane</keyword>
<gene>
    <name evidence="2" type="ORF">JZM24_11630</name>
</gene>
<sequence length="267" mass="28135">MPAYLPQWQGEVYDASSGGHFLGNGYRLYRPSLQGFTTLDTLQTGGMTGINRYLYGRGDPINRYDPDGRLSWNAWANYAYGAGATLLAQAVFMAAWPAGFATALALSATELTSGLFAIAAGMLDRQHPHVAGVLSLCSLGIALAASGIGEVAAASEALAVERAGFASLPIYHLNASDMGLYTNYANRHILAFQTHGAPAGALLQDPGGQLVSAATIAREYIQPLLNIAMEIEQQVFSPNEPLLLLACYGSRSGAAREVANVLGRPGL</sequence>
<keyword evidence="1" id="KW-0472">Membrane</keyword>
<evidence type="ECO:0000256" key="1">
    <source>
        <dbReference type="SAM" id="Phobius"/>
    </source>
</evidence>
<evidence type="ECO:0000313" key="3">
    <source>
        <dbReference type="Proteomes" id="UP000811282"/>
    </source>
</evidence>
<evidence type="ECO:0008006" key="4">
    <source>
        <dbReference type="Google" id="ProtNLM"/>
    </source>
</evidence>
<keyword evidence="3" id="KW-1185">Reference proteome</keyword>
<reference evidence="2 3" key="1">
    <citation type="journal article" date="2021" name="Genome Biol. Evol.">
        <title>The evolution of interdependence in a four-way mealybug symbiosis.</title>
        <authorList>
            <person name="Garber A.I."/>
            <person name="Kupper M."/>
            <person name="Laetsch D.R."/>
            <person name="Weldon S.R."/>
            <person name="Ladinsky M.S."/>
            <person name="Bjorkman P.J."/>
            <person name="McCutcheon J.P."/>
        </authorList>
    </citation>
    <scope>NUCLEOTIDE SEQUENCE [LARGE SCALE GENOMIC DNA]</scope>
    <source>
        <strain evidence="2">SOD</strain>
    </source>
</reference>
<dbReference type="InterPro" id="IPR022385">
    <property type="entry name" value="Rhs_assc_core"/>
</dbReference>
<dbReference type="RefSeq" id="WP_215669738.1">
    <property type="nucleotide sequence ID" value="NZ_JAFJYC010000001.1"/>
</dbReference>
<dbReference type="NCBIfam" id="TIGR03696">
    <property type="entry name" value="Rhs_assc_core"/>
    <property type="match status" value="1"/>
</dbReference>
<comment type="caution">
    <text evidence="2">The sequence shown here is derived from an EMBL/GenBank/DDBJ whole genome shotgun (WGS) entry which is preliminary data.</text>
</comment>